<accession>Q9YTL8</accession>
<keyword evidence="6" id="KW-1040">Host Golgi apparatus</keyword>
<evidence type="ECO:0000256" key="6">
    <source>
        <dbReference type="ARBA" id="ARBA00022812"/>
    </source>
</evidence>
<keyword evidence="3" id="KW-1169">Fusion of virus membrane with host cell membrane</keyword>
<dbReference type="RefSeq" id="NP_048020.1">
    <property type="nucleotide sequence ID" value="NC_001987.1"/>
</dbReference>
<evidence type="ECO:0000256" key="11">
    <source>
        <dbReference type="ARBA" id="ARBA00023180"/>
    </source>
</evidence>
<keyword evidence="14" id="KW-1185">Reference proteome</keyword>
<dbReference type="OrthoDB" id="24115at10239"/>
<protein>
    <submittedName>
        <fullName evidence="13">Orf 47</fullName>
    </submittedName>
</protein>
<keyword evidence="7" id="KW-0946">Virion</keyword>
<keyword evidence="10" id="KW-0472">Membrane</keyword>
<evidence type="ECO:0000256" key="9">
    <source>
        <dbReference type="ARBA" id="ARBA00022879"/>
    </source>
</evidence>
<evidence type="ECO:0000256" key="12">
    <source>
        <dbReference type="ARBA" id="ARBA00023296"/>
    </source>
</evidence>
<dbReference type="GeneID" id="1450393"/>
<evidence type="ECO:0000256" key="10">
    <source>
        <dbReference type="ARBA" id="ARBA00023136"/>
    </source>
</evidence>
<keyword evidence="2" id="KW-1032">Host cell membrane</keyword>
<proteinExistence type="inferred from homology"/>
<organismHost>
    <name type="scientific">Ateles</name>
    <dbReference type="NCBI Taxonomy" id="9506"/>
</organismHost>
<dbReference type="InterPro" id="IPR034708">
    <property type="entry name" value="HSV_GL_alphagamma"/>
</dbReference>
<dbReference type="InterPro" id="IPR038313">
    <property type="entry name" value="Herpes_gL_rhadinovirus_sf"/>
</dbReference>
<keyword evidence="5" id="KW-0732">Signal</keyword>
<keyword evidence="9" id="KW-0261">Viral envelope protein</keyword>
<dbReference type="Gene3D" id="3.10.390.20">
    <property type="entry name" value="Viral glycoprotein L"/>
    <property type="match status" value="1"/>
</dbReference>
<dbReference type="InterPro" id="IPR020175">
    <property type="entry name" value="Herpes_gL_rhadinovirus"/>
</dbReference>
<sequence length="140" mass="15888">MRMKWLLFGVLGCILSCKLLDAIRANPCCKIFALNETQIPSIYDINWIYITEPHTCGGFSIAQVLQRRSAQHQSTLYVCSNGFNVISFLLAVLKKLPLNAEEQNLRNHLITLQNSFLSKLSTVTTGEQRFNRQHGQMVTT</sequence>
<name>Q9YTL8_ATHV3</name>
<evidence type="ECO:0000256" key="3">
    <source>
        <dbReference type="ARBA" id="ARBA00022521"/>
    </source>
</evidence>
<dbReference type="PROSITE" id="PS52026">
    <property type="entry name" value="GL_GHV"/>
    <property type="match status" value="1"/>
</dbReference>
<evidence type="ECO:0000313" key="14">
    <source>
        <dbReference type="Proteomes" id="UP000008287"/>
    </source>
</evidence>
<dbReference type="PIR" id="T42962">
    <property type="entry name" value="T42962"/>
</dbReference>
<evidence type="ECO:0000256" key="5">
    <source>
        <dbReference type="ARBA" id="ARBA00022729"/>
    </source>
</evidence>
<keyword evidence="11" id="KW-0325">Glycoprotein</keyword>
<keyword evidence="4" id="KW-1162">Viral penetration into host cytoplasm</keyword>
<dbReference type="EMBL" id="AF083424">
    <property type="protein sequence ID" value="AAC95572.1"/>
    <property type="molecule type" value="Genomic_DNA"/>
</dbReference>
<reference evidence="13 14" key="1">
    <citation type="journal article" date="2000" name="J. Virol.">
        <title>Primary structure of the Herpesvirus ateles genome.</title>
        <authorList>
            <person name="Albrecht J.C."/>
        </authorList>
    </citation>
    <scope>NUCLEOTIDE SEQUENCE [LARGE SCALE GENOMIC DNA]</scope>
    <source>
        <strain evidence="13">73</strain>
    </source>
</reference>
<dbReference type="Proteomes" id="UP000008287">
    <property type="component" value="Segment"/>
</dbReference>
<evidence type="ECO:0000256" key="4">
    <source>
        <dbReference type="ARBA" id="ARBA00022595"/>
    </source>
</evidence>
<keyword evidence="1" id="KW-1168">Fusion of virus membrane with host membrane</keyword>
<evidence type="ECO:0000256" key="8">
    <source>
        <dbReference type="ARBA" id="ARBA00022870"/>
    </source>
</evidence>
<dbReference type="Pfam" id="PF11108">
    <property type="entry name" value="Phage_glycop_gL"/>
    <property type="match status" value="1"/>
</dbReference>
<evidence type="ECO:0000256" key="7">
    <source>
        <dbReference type="ARBA" id="ARBA00022844"/>
    </source>
</evidence>
<dbReference type="KEGG" id="vg:1450393"/>
<keyword evidence="12" id="KW-1160">Virus entry into host cell</keyword>
<dbReference type="GO" id="GO:0019064">
    <property type="term" value="P:fusion of virus membrane with host plasma membrane"/>
    <property type="evidence" value="ECO:0007669"/>
    <property type="project" value="UniProtKB-KW"/>
</dbReference>
<evidence type="ECO:0000256" key="1">
    <source>
        <dbReference type="ARBA" id="ARBA00022506"/>
    </source>
</evidence>
<dbReference type="HAMAP" id="MF_04034">
    <property type="entry name" value="HSV_GL_alphagamma"/>
    <property type="match status" value="1"/>
</dbReference>
<evidence type="ECO:0000313" key="13">
    <source>
        <dbReference type="EMBL" id="AAC95572.1"/>
    </source>
</evidence>
<keyword evidence="8" id="KW-1043">Host membrane</keyword>
<dbReference type="GO" id="GO:0019031">
    <property type="term" value="C:viral envelope"/>
    <property type="evidence" value="ECO:0007669"/>
    <property type="project" value="UniProtKB-KW"/>
</dbReference>
<evidence type="ECO:0000256" key="2">
    <source>
        <dbReference type="ARBA" id="ARBA00022511"/>
    </source>
</evidence>
<organism evidence="14">
    <name type="scientific">Ateline herpesvirus 3</name>
    <name type="common">AtHV-3</name>
    <name type="synonym">Herpesvirus ateles</name>
    <dbReference type="NCBI Taxonomy" id="85618"/>
    <lineage>
        <taxon>Viruses</taxon>
        <taxon>Duplodnaviria</taxon>
        <taxon>Heunggongvirae</taxon>
        <taxon>Peploviricota</taxon>
        <taxon>Herviviricetes</taxon>
        <taxon>Herpesvirales</taxon>
        <taxon>Orthoherpesviridae</taxon>
        <taxon>Gammaherpesvirinae</taxon>
        <taxon>Rhadinovirus</taxon>
        <taxon>Rhadinovirus atelinegamma3</taxon>
    </lineage>
</organism>
<dbReference type="GO" id="GO:0046718">
    <property type="term" value="P:symbiont entry into host cell"/>
    <property type="evidence" value="ECO:0007669"/>
    <property type="project" value="UniProtKB-KW"/>
</dbReference>